<evidence type="ECO:0000313" key="3">
    <source>
        <dbReference type="Proteomes" id="UP000230864"/>
    </source>
</evidence>
<dbReference type="SUPFAM" id="SSF55608">
    <property type="entry name" value="Homing endonucleases"/>
    <property type="match status" value="1"/>
</dbReference>
<dbReference type="Gene3D" id="3.10.28.10">
    <property type="entry name" value="Homing endonucleases"/>
    <property type="match status" value="1"/>
</dbReference>
<dbReference type="EMBL" id="PETZ01000039">
    <property type="protein sequence ID" value="PIV45021.1"/>
    <property type="molecule type" value="Genomic_DNA"/>
</dbReference>
<dbReference type="InterPro" id="IPR027434">
    <property type="entry name" value="Homing_endonucl"/>
</dbReference>
<sequence length="164" mass="19223">MNITKFLSEAACFDLQFRRDVRHKRTGTPIYYCWKAQFVIVGSLDKEDLLRQIQNTLGCGRIHYITGTQLRYSIQDINSLYNVIVPFFRKYQLSGNKKHDFELWTEAIKILFQNKGKSISQWSKEPFQRLIDIQKAMQKYKAKKLPGLKWISIAESIVATLNEA</sequence>
<dbReference type="GO" id="GO:0004519">
    <property type="term" value="F:endonuclease activity"/>
    <property type="evidence" value="ECO:0007669"/>
    <property type="project" value="InterPro"/>
</dbReference>
<accession>A0A2M7D9A5</accession>
<comment type="caution">
    <text evidence="2">The sequence shown here is derived from an EMBL/GenBank/DDBJ whole genome shotgun (WGS) entry which is preliminary data.</text>
</comment>
<evidence type="ECO:0000313" key="2">
    <source>
        <dbReference type="EMBL" id="PIV45021.1"/>
    </source>
</evidence>
<dbReference type="PANTHER" id="PTHR36181:SF4">
    <property type="entry name" value="LAGLIDADG ENDONUCLEASE"/>
    <property type="match status" value="1"/>
</dbReference>
<dbReference type="Pfam" id="PF00961">
    <property type="entry name" value="LAGLIDADG_1"/>
    <property type="match status" value="1"/>
</dbReference>
<feature type="domain" description="Homing endonuclease LAGLIDADG" evidence="1">
    <location>
        <begin position="13"/>
        <end position="107"/>
    </location>
</feature>
<dbReference type="InterPro" id="IPR051289">
    <property type="entry name" value="LAGLIDADG_Endonuclease"/>
</dbReference>
<dbReference type="AlphaFoldDB" id="A0A2M7D9A5"/>
<dbReference type="PANTHER" id="PTHR36181">
    <property type="entry name" value="INTRON-ENCODED ENDONUCLEASE AI3-RELATED"/>
    <property type="match status" value="1"/>
</dbReference>
<protein>
    <recommendedName>
        <fullName evidence="1">Homing endonuclease LAGLIDADG domain-containing protein</fullName>
    </recommendedName>
</protein>
<reference evidence="3" key="1">
    <citation type="submission" date="2017-09" db="EMBL/GenBank/DDBJ databases">
        <title>Depth-based differentiation of microbial function through sediment-hosted aquifers and enrichment of novel symbionts in the deep terrestrial subsurface.</title>
        <authorList>
            <person name="Probst A.J."/>
            <person name="Ladd B."/>
            <person name="Jarett J.K."/>
            <person name="Geller-Mcgrath D.E."/>
            <person name="Sieber C.M.K."/>
            <person name="Emerson J.B."/>
            <person name="Anantharaman K."/>
            <person name="Thomas B.C."/>
            <person name="Malmstrom R."/>
            <person name="Stieglmeier M."/>
            <person name="Klingl A."/>
            <person name="Woyke T."/>
            <person name="Ryan C.M."/>
            <person name="Banfield J.F."/>
        </authorList>
    </citation>
    <scope>NUCLEOTIDE SEQUENCE [LARGE SCALE GENOMIC DNA]</scope>
</reference>
<gene>
    <name evidence="2" type="ORF">COS25_01955</name>
</gene>
<organism evidence="2 3">
    <name type="scientific">Candidatus Nealsonbacteria bacterium CG02_land_8_20_14_3_00_37_10</name>
    <dbReference type="NCBI Taxonomy" id="1974699"/>
    <lineage>
        <taxon>Bacteria</taxon>
        <taxon>Candidatus Nealsoniibacteriota</taxon>
    </lineage>
</organism>
<dbReference type="Proteomes" id="UP000230864">
    <property type="component" value="Unassembled WGS sequence"/>
</dbReference>
<proteinExistence type="predicted"/>
<evidence type="ECO:0000259" key="1">
    <source>
        <dbReference type="Pfam" id="PF00961"/>
    </source>
</evidence>
<name>A0A2M7D9A5_9BACT</name>
<dbReference type="InterPro" id="IPR004860">
    <property type="entry name" value="LAGLIDADG_dom"/>
</dbReference>